<dbReference type="InterPro" id="IPR053140">
    <property type="entry name" value="GDSL_Rv0518-like"/>
</dbReference>
<dbReference type="EMBL" id="UINC01003625">
    <property type="protein sequence ID" value="SVA07945.1"/>
    <property type="molecule type" value="Genomic_DNA"/>
</dbReference>
<sequence length="506" mass="53667">MVIDAGATGLRRRLMWTAAAREARALCCCGSDPVCRHGVVIWGPTRYARPTLKELSMKESGSRSMHYGHFRWRQVVCAAVLAVVCSLPLAAAQDAGQIWVGTWATAPVMLPSPAAEAPQGRGPEPLRIRDQTVRQIVHTSIGGSAVRVAVTNLFGSEPLEIGAAHVALREDGASISTDAGGPLRFAGQAAVTVAAGSMVLSDPVVMGVPALGDLVIDLHVVSDSAAGNGATYHAAGLTTNYLSSGGNHAGAAALPVDRTFQSWFYLSRVEVLAPEDTPVIVALGDSITDGTASTPDTHSRWPDFLARRLVARSGNLPPGVLNLGIAGNRVLSDNAGLGLLLRNSGASPPPPSNPNAQFGRSALSRLDDDVLSQPGVTHVIVLESTNDIGMAFESDTPTVEEIIAGHVELIERVRARGLKIYGGTLAPFEGAFYHREVGEQKRLAFNEWMRTSGAYDAVIDFDAAVRDPAAPSKFREDYQSGDWLHPSDAGYRAMAQAIDLELFDER</sequence>
<evidence type="ECO:0000259" key="1">
    <source>
        <dbReference type="Pfam" id="PF13472"/>
    </source>
</evidence>
<feature type="domain" description="SGNH hydrolase-type esterase" evidence="1">
    <location>
        <begin position="282"/>
        <end position="493"/>
    </location>
</feature>
<reference evidence="2" key="1">
    <citation type="submission" date="2018-05" db="EMBL/GenBank/DDBJ databases">
        <authorList>
            <person name="Lanie J.A."/>
            <person name="Ng W.-L."/>
            <person name="Kazmierczak K.M."/>
            <person name="Andrzejewski T.M."/>
            <person name="Davidsen T.M."/>
            <person name="Wayne K.J."/>
            <person name="Tettelin H."/>
            <person name="Glass J.I."/>
            <person name="Rusch D."/>
            <person name="Podicherti R."/>
            <person name="Tsui H.-C.T."/>
            <person name="Winkler M.E."/>
        </authorList>
    </citation>
    <scope>NUCLEOTIDE SEQUENCE</scope>
</reference>
<proteinExistence type="predicted"/>
<dbReference type="InterPro" id="IPR013830">
    <property type="entry name" value="SGNH_hydro"/>
</dbReference>
<protein>
    <recommendedName>
        <fullName evidence="1">SGNH hydrolase-type esterase domain-containing protein</fullName>
    </recommendedName>
</protein>
<dbReference type="InterPro" id="IPR036514">
    <property type="entry name" value="SGNH_hydro_sf"/>
</dbReference>
<dbReference type="SUPFAM" id="SSF52266">
    <property type="entry name" value="SGNH hydrolase"/>
    <property type="match status" value="1"/>
</dbReference>
<dbReference type="PANTHER" id="PTHR43784:SF2">
    <property type="entry name" value="GDSL-LIKE LIPASE_ACYLHYDROLASE, PUTATIVE (AFU_ORTHOLOGUE AFUA_2G00820)-RELATED"/>
    <property type="match status" value="1"/>
</dbReference>
<dbReference type="Pfam" id="PF13472">
    <property type="entry name" value="Lipase_GDSL_2"/>
    <property type="match status" value="1"/>
</dbReference>
<dbReference type="AlphaFoldDB" id="A0A381SV81"/>
<gene>
    <name evidence="2" type="ORF">METZ01_LOCUS60799</name>
</gene>
<dbReference type="PANTHER" id="PTHR43784">
    <property type="entry name" value="GDSL-LIKE LIPASE/ACYLHYDROLASE, PUTATIVE (AFU_ORTHOLOGUE AFUA_2G00820)-RELATED"/>
    <property type="match status" value="1"/>
</dbReference>
<evidence type="ECO:0000313" key="2">
    <source>
        <dbReference type="EMBL" id="SVA07945.1"/>
    </source>
</evidence>
<organism evidence="2">
    <name type="scientific">marine metagenome</name>
    <dbReference type="NCBI Taxonomy" id="408172"/>
    <lineage>
        <taxon>unclassified sequences</taxon>
        <taxon>metagenomes</taxon>
        <taxon>ecological metagenomes</taxon>
    </lineage>
</organism>
<accession>A0A381SV81</accession>
<name>A0A381SV81_9ZZZZ</name>
<dbReference type="CDD" id="cd01830">
    <property type="entry name" value="XynE_like"/>
    <property type="match status" value="1"/>
</dbReference>
<dbReference type="Gene3D" id="3.40.50.1110">
    <property type="entry name" value="SGNH hydrolase"/>
    <property type="match status" value="1"/>
</dbReference>